<evidence type="ECO:0000313" key="3">
    <source>
        <dbReference type="Proteomes" id="UP000275749"/>
    </source>
</evidence>
<evidence type="ECO:0000313" key="2">
    <source>
        <dbReference type="EMBL" id="ROR53601.1"/>
    </source>
</evidence>
<dbReference type="InterPro" id="IPR029021">
    <property type="entry name" value="Prot-tyrosine_phosphatase-like"/>
</dbReference>
<comment type="caution">
    <text evidence="2">The sequence shown here is derived from an EMBL/GenBank/DDBJ whole genome shotgun (WGS) entry which is preliminary data.</text>
</comment>
<proteinExistence type="predicted"/>
<sequence>MTVAGIWAPCERTNTFPAAQTNQTRADGTVALVVQRSASFARKPQAVAEVGGHPRQRVRLRTRGHCLVWLLVVRGQTWSSRHRPTAAINSPLQRSVFFRCHGPSHASSVVGMDSSASECSLRQRQESATAEGYAPRVKRVSSGGHTGCSGSPAARRGGVAERAPGSWAPLVSTHHYSRRARPLRLVARPESPWPYTWLKWPDFGLPLSREAAWAEIERAWRLAEVERVEVACGGGRGHTGTALAAMAILDGLEADAAVAWVRDVYDPGAVESPWQRGWLRRH</sequence>
<reference evidence="2 3" key="1">
    <citation type="submission" date="2018-11" db="EMBL/GenBank/DDBJ databases">
        <title>Sequencing the genomes of 1000 actinobacteria strains.</title>
        <authorList>
            <person name="Klenk H.-P."/>
        </authorList>
    </citation>
    <scope>NUCLEOTIDE SEQUENCE [LARGE SCALE GENOMIC DNA]</scope>
    <source>
        <strain evidence="2 3">DSM 10546</strain>
    </source>
</reference>
<dbReference type="AlphaFoldDB" id="A0A3N1ZRU4"/>
<evidence type="ECO:0008006" key="4">
    <source>
        <dbReference type="Google" id="ProtNLM"/>
    </source>
</evidence>
<feature type="region of interest" description="Disordered" evidence="1">
    <location>
        <begin position="138"/>
        <end position="159"/>
    </location>
</feature>
<protein>
    <recommendedName>
        <fullName evidence="4">Tyrosine specific protein phosphatases domain-containing protein</fullName>
    </recommendedName>
</protein>
<accession>A0A3N1ZRU4</accession>
<evidence type="ECO:0000256" key="1">
    <source>
        <dbReference type="SAM" id="MobiDB-lite"/>
    </source>
</evidence>
<dbReference type="Proteomes" id="UP000275749">
    <property type="component" value="Unassembled WGS sequence"/>
</dbReference>
<dbReference type="SUPFAM" id="SSF52799">
    <property type="entry name" value="(Phosphotyrosine protein) phosphatases II"/>
    <property type="match status" value="1"/>
</dbReference>
<name>A0A3N1ZRU4_9ACTN</name>
<gene>
    <name evidence="2" type="ORF">EDD41_0762</name>
</gene>
<dbReference type="Gene3D" id="3.90.190.10">
    <property type="entry name" value="Protein tyrosine phosphatase superfamily"/>
    <property type="match status" value="1"/>
</dbReference>
<dbReference type="EMBL" id="RKHG01000001">
    <property type="protein sequence ID" value="ROR53601.1"/>
    <property type="molecule type" value="Genomic_DNA"/>
</dbReference>
<organism evidence="2 3">
    <name type="scientific">Luteococcus japonicus</name>
    <dbReference type="NCBI Taxonomy" id="33984"/>
    <lineage>
        <taxon>Bacteria</taxon>
        <taxon>Bacillati</taxon>
        <taxon>Actinomycetota</taxon>
        <taxon>Actinomycetes</taxon>
        <taxon>Propionibacteriales</taxon>
        <taxon>Propionibacteriaceae</taxon>
        <taxon>Luteococcus</taxon>
    </lineage>
</organism>